<dbReference type="KEGG" id="crz:D1345_16885"/>
<gene>
    <name evidence="1" type="ORF">D1345_16885</name>
</gene>
<dbReference type="InterPro" id="IPR019289">
    <property type="entry name" value="Phage_tail_E/E"/>
</dbReference>
<reference evidence="1 2" key="1">
    <citation type="submission" date="2018-08" db="EMBL/GenBank/DDBJ databases">
        <title>Complete genome sequence of JP2-74.</title>
        <authorList>
            <person name="Wu L."/>
        </authorList>
    </citation>
    <scope>NUCLEOTIDE SEQUENCE [LARGE SCALE GENOMIC DNA]</scope>
    <source>
        <strain evidence="1 2">JP2-74</strain>
    </source>
</reference>
<organism evidence="1 2">
    <name type="scientific">Chromobacterium rhizoryzae</name>
    <dbReference type="NCBI Taxonomy" id="1778675"/>
    <lineage>
        <taxon>Bacteria</taxon>
        <taxon>Pseudomonadati</taxon>
        <taxon>Pseudomonadota</taxon>
        <taxon>Betaproteobacteria</taxon>
        <taxon>Neisseriales</taxon>
        <taxon>Chromobacteriaceae</taxon>
        <taxon>Chromobacterium</taxon>
    </lineage>
</organism>
<keyword evidence="2" id="KW-1185">Reference proteome</keyword>
<dbReference type="EMBL" id="CP031968">
    <property type="protein sequence ID" value="AXT47747.1"/>
    <property type="molecule type" value="Genomic_DNA"/>
</dbReference>
<sequence>MQDKDPITLDQPIQRGQTQIAAIRISKPSAGQLRGTKLVDLLQMDVGALITLLPRITLPPLTEQEVQAMDPADLTECGIAVASFLGKKERQPSEADTASPAA</sequence>
<protein>
    <submittedName>
        <fullName evidence="1">Phage tail assembly protein</fullName>
    </submittedName>
</protein>
<dbReference type="RefSeq" id="WP_118268215.1">
    <property type="nucleotide sequence ID" value="NZ_CP031968.1"/>
</dbReference>
<accession>A0AAD0RSD1</accession>
<dbReference type="Proteomes" id="UP000259465">
    <property type="component" value="Chromosome"/>
</dbReference>
<evidence type="ECO:0000313" key="1">
    <source>
        <dbReference type="EMBL" id="AXT47747.1"/>
    </source>
</evidence>
<name>A0AAD0RSD1_9NEIS</name>
<proteinExistence type="predicted"/>
<dbReference type="Pfam" id="PF10109">
    <property type="entry name" value="Phage_TAC_7"/>
    <property type="match status" value="1"/>
</dbReference>
<evidence type="ECO:0000313" key="2">
    <source>
        <dbReference type="Proteomes" id="UP000259465"/>
    </source>
</evidence>
<dbReference type="AlphaFoldDB" id="A0AAD0RSD1"/>